<evidence type="ECO:0000256" key="6">
    <source>
        <dbReference type="RuleBase" id="RU003788"/>
    </source>
</evidence>
<dbReference type="GO" id="GO:0016998">
    <property type="term" value="P:cell wall macromolecule catabolic process"/>
    <property type="evidence" value="ECO:0007669"/>
    <property type="project" value="InterPro"/>
</dbReference>
<reference evidence="8 9" key="1">
    <citation type="submission" date="2018-11" db="EMBL/GenBank/DDBJ databases">
        <title>The first complete genome of Serratia liquefaciens isolated from metalophyte plant revel distinctness adaptive mechanisms in an extreme habitat.</title>
        <authorList>
            <person name="Caneschi W.L."/>
            <person name="Sanchez A.B."/>
            <person name="Felestrino E.B."/>
            <person name="Assis R.A.B."/>
            <person name="Lemes C.G.C."/>
            <person name="Cordeiro I.F."/>
            <person name="Fonseca N.P."/>
            <person name="Villa M."/>
            <person name="Vieira I.T."/>
            <person name="Moraes L.A."/>
            <person name="Kamino L.H.Y."/>
            <person name="do Carmo F."/>
            <person name="Garcia C.M."/>
            <person name="Almeida N.F."/>
            <person name="Silva R.S."/>
            <person name="Ferro J.A."/>
            <person name="Ferro M.I.T."/>
            <person name="Varani A.M."/>
            <person name="Ferreira R.M."/>
            <person name="dos Santos V.L."/>
            <person name="Silva U.C."/>
            <person name="Setubal J.C."/>
            <person name="Moreira L.M."/>
        </authorList>
    </citation>
    <scope>NUCLEOTIDE SEQUENCE [LARGE SCALE GENOMIC DNA]</scope>
    <source>
        <strain evidence="8 9">FG3</strain>
    </source>
</reference>
<dbReference type="AlphaFoldDB" id="A0A515CX27"/>
<dbReference type="Gene3D" id="1.10.530.40">
    <property type="match status" value="1"/>
</dbReference>
<dbReference type="InterPro" id="IPR023346">
    <property type="entry name" value="Lysozyme-like_dom_sf"/>
</dbReference>
<feature type="chain" id="PRO_5022032357" description="Lysozyme" evidence="7">
    <location>
        <begin position="21"/>
        <end position="184"/>
    </location>
</feature>
<keyword evidence="4 6" id="KW-0378">Hydrolase</keyword>
<accession>A0A515CX27</accession>
<dbReference type="GO" id="GO:0009253">
    <property type="term" value="P:peptidoglycan catabolic process"/>
    <property type="evidence" value="ECO:0007669"/>
    <property type="project" value="InterPro"/>
</dbReference>
<proteinExistence type="inferred from homology"/>
<keyword evidence="2 6" id="KW-0929">Antimicrobial</keyword>
<dbReference type="PANTHER" id="PTHR38107:SF4">
    <property type="entry name" value="LYSOZYME"/>
    <property type="match status" value="1"/>
</dbReference>
<keyword evidence="5 6" id="KW-0326">Glycosidase</keyword>
<dbReference type="RefSeq" id="WP_142815494.1">
    <property type="nucleotide sequence ID" value="NZ_CBCPIK010000006.1"/>
</dbReference>
<gene>
    <name evidence="8" type="ORF">EGO53_13325</name>
</gene>
<keyword evidence="3 6" id="KW-0081">Bacteriolytic enzyme</keyword>
<protein>
    <recommendedName>
        <fullName evidence="6">Lysozyme</fullName>
        <ecNumber evidence="6">3.2.1.17</ecNumber>
    </recommendedName>
</protein>
<evidence type="ECO:0000313" key="9">
    <source>
        <dbReference type="Proteomes" id="UP000317572"/>
    </source>
</evidence>
<dbReference type="GO" id="GO:0003796">
    <property type="term" value="F:lysozyme activity"/>
    <property type="evidence" value="ECO:0007669"/>
    <property type="project" value="UniProtKB-EC"/>
</dbReference>
<evidence type="ECO:0000256" key="7">
    <source>
        <dbReference type="SAM" id="SignalP"/>
    </source>
</evidence>
<evidence type="ECO:0000256" key="5">
    <source>
        <dbReference type="ARBA" id="ARBA00023295"/>
    </source>
</evidence>
<dbReference type="EC" id="3.2.1.17" evidence="6"/>
<evidence type="ECO:0000256" key="1">
    <source>
        <dbReference type="ARBA" id="ARBA00000632"/>
    </source>
</evidence>
<evidence type="ECO:0000256" key="2">
    <source>
        <dbReference type="ARBA" id="ARBA00022529"/>
    </source>
</evidence>
<dbReference type="InterPro" id="IPR034690">
    <property type="entry name" value="Endolysin_T4_type"/>
</dbReference>
<sequence>MRRKSVIACSVAAIVALAGALWPEKVRTSQAAQLKMAKYEDCRKTPYYCPAGVLTVGMGSTTRVENREYQEAEIAERWVNDLVRAEKCINSNFNGAVAPQFVFEAMTDVSFNVGCTGIGWFTDRQGKKQRTTLWKNAQAANWPGVCNRLTDFVNSGGKRLQGLVNRREEFKAWCLSDPALKATK</sequence>
<dbReference type="HAMAP" id="MF_04110">
    <property type="entry name" value="ENDOLYSIN_T4"/>
    <property type="match status" value="1"/>
</dbReference>
<evidence type="ECO:0000313" key="8">
    <source>
        <dbReference type="EMBL" id="QDL32716.1"/>
    </source>
</evidence>
<dbReference type="Pfam" id="PF00959">
    <property type="entry name" value="Phage_lysozyme"/>
    <property type="match status" value="1"/>
</dbReference>
<dbReference type="GO" id="GO:0031640">
    <property type="term" value="P:killing of cells of another organism"/>
    <property type="evidence" value="ECO:0007669"/>
    <property type="project" value="UniProtKB-KW"/>
</dbReference>
<dbReference type="InterPro" id="IPR002196">
    <property type="entry name" value="Glyco_hydro_24"/>
</dbReference>
<comment type="catalytic activity">
    <reaction evidence="1 6">
        <text>Hydrolysis of (1-&gt;4)-beta-linkages between N-acetylmuramic acid and N-acetyl-D-glucosamine residues in a peptidoglycan and between N-acetyl-D-glucosamine residues in chitodextrins.</text>
        <dbReference type="EC" id="3.2.1.17"/>
    </reaction>
</comment>
<comment type="similarity">
    <text evidence="6">Belongs to the glycosyl hydrolase 24 family.</text>
</comment>
<evidence type="ECO:0000256" key="4">
    <source>
        <dbReference type="ARBA" id="ARBA00022801"/>
    </source>
</evidence>
<dbReference type="SUPFAM" id="SSF53955">
    <property type="entry name" value="Lysozyme-like"/>
    <property type="match status" value="1"/>
</dbReference>
<dbReference type="PANTHER" id="PTHR38107">
    <property type="match status" value="1"/>
</dbReference>
<name>A0A515CX27_SERLI</name>
<keyword evidence="7" id="KW-0732">Signal</keyword>
<evidence type="ECO:0000256" key="3">
    <source>
        <dbReference type="ARBA" id="ARBA00022638"/>
    </source>
</evidence>
<feature type="signal peptide" evidence="7">
    <location>
        <begin position="1"/>
        <end position="20"/>
    </location>
</feature>
<organism evidence="8 9">
    <name type="scientific">Serratia liquefaciens</name>
    <dbReference type="NCBI Taxonomy" id="614"/>
    <lineage>
        <taxon>Bacteria</taxon>
        <taxon>Pseudomonadati</taxon>
        <taxon>Pseudomonadota</taxon>
        <taxon>Gammaproteobacteria</taxon>
        <taxon>Enterobacterales</taxon>
        <taxon>Yersiniaceae</taxon>
        <taxon>Serratia</taxon>
    </lineage>
</organism>
<dbReference type="EMBL" id="CP033893">
    <property type="protein sequence ID" value="QDL32716.1"/>
    <property type="molecule type" value="Genomic_DNA"/>
</dbReference>
<dbReference type="InterPro" id="IPR051018">
    <property type="entry name" value="Bacteriophage_GH24"/>
</dbReference>
<dbReference type="Proteomes" id="UP000317572">
    <property type="component" value="Chromosome"/>
</dbReference>
<dbReference type="GO" id="GO:0042742">
    <property type="term" value="P:defense response to bacterium"/>
    <property type="evidence" value="ECO:0007669"/>
    <property type="project" value="UniProtKB-KW"/>
</dbReference>
<dbReference type="InterPro" id="IPR023347">
    <property type="entry name" value="Lysozyme_dom_sf"/>
</dbReference>
<dbReference type="CDD" id="cd16901">
    <property type="entry name" value="lyz_P1"/>
    <property type="match status" value="1"/>
</dbReference>